<evidence type="ECO:0008006" key="4">
    <source>
        <dbReference type="Google" id="ProtNLM"/>
    </source>
</evidence>
<dbReference type="EMBL" id="JAFCIX010000079">
    <property type="protein sequence ID" value="KAH6599074.1"/>
    <property type="molecule type" value="Genomic_DNA"/>
</dbReference>
<gene>
    <name evidence="2" type="ORF">BASA50_003284</name>
</gene>
<dbReference type="Proteomes" id="UP001648503">
    <property type="component" value="Unassembled WGS sequence"/>
</dbReference>
<name>A0ABQ8FJ10_9FUNG</name>
<proteinExistence type="predicted"/>
<evidence type="ECO:0000313" key="2">
    <source>
        <dbReference type="EMBL" id="KAH6599074.1"/>
    </source>
</evidence>
<sequence length="188" mass="20695">MMSDSDDFETLRVRVSSGTVRQTQQTQQTRRTQQNQQNRRTRRLPAASARSGERPARPTSSQESIVNSQQPQVAHPQWVVHPQPTSLQVPTTRPSLHAPLACASEAAMVKGALDHPGLGCPVCGIPAGKIAAFMSLEEHVNQCLDSSVTAMDQSTLMHSIKEQNRIKDPFKNLIKNGIKDLIKGLIKK</sequence>
<evidence type="ECO:0000313" key="3">
    <source>
        <dbReference type="Proteomes" id="UP001648503"/>
    </source>
</evidence>
<reference evidence="2 3" key="1">
    <citation type="submission" date="2021-02" db="EMBL/GenBank/DDBJ databases">
        <title>Variation within the Batrachochytrium salamandrivorans European outbreak.</title>
        <authorList>
            <person name="Kelly M."/>
            <person name="Pasmans F."/>
            <person name="Shea T.P."/>
            <person name="Munoz J.F."/>
            <person name="Carranza S."/>
            <person name="Cuomo C.A."/>
            <person name="Martel A."/>
        </authorList>
    </citation>
    <scope>NUCLEOTIDE SEQUENCE [LARGE SCALE GENOMIC DNA]</scope>
    <source>
        <strain evidence="2 3">AMFP18/2</strain>
    </source>
</reference>
<feature type="compositionally biased region" description="Low complexity" evidence="1">
    <location>
        <begin position="21"/>
        <end position="38"/>
    </location>
</feature>
<protein>
    <recommendedName>
        <fullName evidence="4">UBZ4-type domain-containing protein</fullName>
    </recommendedName>
</protein>
<feature type="region of interest" description="Disordered" evidence="1">
    <location>
        <begin position="1"/>
        <end position="74"/>
    </location>
</feature>
<evidence type="ECO:0000256" key="1">
    <source>
        <dbReference type="SAM" id="MobiDB-lite"/>
    </source>
</evidence>
<keyword evidence="3" id="KW-1185">Reference proteome</keyword>
<accession>A0ABQ8FJ10</accession>
<organism evidence="2 3">
    <name type="scientific">Batrachochytrium salamandrivorans</name>
    <dbReference type="NCBI Taxonomy" id="1357716"/>
    <lineage>
        <taxon>Eukaryota</taxon>
        <taxon>Fungi</taxon>
        <taxon>Fungi incertae sedis</taxon>
        <taxon>Chytridiomycota</taxon>
        <taxon>Chytridiomycota incertae sedis</taxon>
        <taxon>Chytridiomycetes</taxon>
        <taxon>Rhizophydiales</taxon>
        <taxon>Rhizophydiales incertae sedis</taxon>
        <taxon>Batrachochytrium</taxon>
    </lineage>
</organism>
<comment type="caution">
    <text evidence="2">The sequence shown here is derived from an EMBL/GenBank/DDBJ whole genome shotgun (WGS) entry which is preliminary data.</text>
</comment>
<feature type="compositionally biased region" description="Polar residues" evidence="1">
    <location>
        <begin position="58"/>
        <end position="72"/>
    </location>
</feature>